<organism evidence="1 2">
    <name type="scientific">Halobellus salinus</name>
    <dbReference type="NCBI Taxonomy" id="931585"/>
    <lineage>
        <taxon>Archaea</taxon>
        <taxon>Methanobacteriati</taxon>
        <taxon>Methanobacteriota</taxon>
        <taxon>Stenosarchaea group</taxon>
        <taxon>Halobacteria</taxon>
        <taxon>Halobacteriales</taxon>
        <taxon>Haloferacaceae</taxon>
        <taxon>Halobellus</taxon>
    </lineage>
</organism>
<sequence length="131" mass="14822">MSELNERITVAVTEEMYERAEEDDEYSTRSKAEYIRQMWLAGESAVAELDPRVGDSGKANREIDSAEAAAQALDDSVLIKILSDEKQEIGEVVQPITQEFENVVADRLFELAKDEQSVIETDGRGNYYLER</sequence>
<evidence type="ECO:0000313" key="1">
    <source>
        <dbReference type="EMBL" id="GGJ14325.1"/>
    </source>
</evidence>
<gene>
    <name evidence="1" type="ORF">GCM10008995_25330</name>
</gene>
<comment type="caution">
    <text evidence="1">The sequence shown here is derived from an EMBL/GenBank/DDBJ whole genome shotgun (WGS) entry which is preliminary data.</text>
</comment>
<evidence type="ECO:0000313" key="2">
    <source>
        <dbReference type="Proteomes" id="UP000653099"/>
    </source>
</evidence>
<dbReference type="RefSeq" id="WP_188787987.1">
    <property type="nucleotide sequence ID" value="NZ_FXTR01000015.1"/>
</dbReference>
<reference evidence="1" key="2">
    <citation type="submission" date="2020-09" db="EMBL/GenBank/DDBJ databases">
        <authorList>
            <person name="Sun Q."/>
            <person name="Ohkuma M."/>
        </authorList>
    </citation>
    <scope>NUCLEOTIDE SEQUENCE</scope>
    <source>
        <strain evidence="1">JCM 14359</strain>
    </source>
</reference>
<dbReference type="OrthoDB" id="350357at2157"/>
<name>A0A830ESU9_9EURY</name>
<dbReference type="AlphaFoldDB" id="A0A830ESU9"/>
<protein>
    <submittedName>
        <fullName evidence="1">Uncharacterized protein</fullName>
    </submittedName>
</protein>
<dbReference type="EMBL" id="BMOC01000019">
    <property type="protein sequence ID" value="GGJ14325.1"/>
    <property type="molecule type" value="Genomic_DNA"/>
</dbReference>
<accession>A0A830ESU9</accession>
<proteinExistence type="predicted"/>
<keyword evidence="2" id="KW-1185">Reference proteome</keyword>
<dbReference type="Proteomes" id="UP000653099">
    <property type="component" value="Unassembled WGS sequence"/>
</dbReference>
<reference evidence="1" key="1">
    <citation type="journal article" date="2014" name="Int. J. Syst. Evol. Microbiol.">
        <title>Complete genome sequence of Corynebacterium casei LMG S-19264T (=DSM 44701T), isolated from a smear-ripened cheese.</title>
        <authorList>
            <consortium name="US DOE Joint Genome Institute (JGI-PGF)"/>
            <person name="Walter F."/>
            <person name="Albersmeier A."/>
            <person name="Kalinowski J."/>
            <person name="Ruckert C."/>
        </authorList>
    </citation>
    <scope>NUCLEOTIDE SEQUENCE</scope>
    <source>
        <strain evidence="1">JCM 14359</strain>
    </source>
</reference>